<proteinExistence type="predicted"/>
<evidence type="ECO:0000313" key="4">
    <source>
        <dbReference type="Proteomes" id="UP000555193"/>
    </source>
</evidence>
<organism evidence="3 4">
    <name type="scientific">Phocaeicola vulgatus</name>
    <name type="common">Bacteroides vulgatus</name>
    <dbReference type="NCBI Taxonomy" id="821"/>
    <lineage>
        <taxon>Bacteria</taxon>
        <taxon>Pseudomonadati</taxon>
        <taxon>Bacteroidota</taxon>
        <taxon>Bacteroidia</taxon>
        <taxon>Bacteroidales</taxon>
        <taxon>Bacteroidaceae</taxon>
        <taxon>Phocaeicola</taxon>
    </lineage>
</organism>
<gene>
    <name evidence="3" type="ORF">HKQ54_03395</name>
</gene>
<dbReference type="AlphaFoldDB" id="A0ABD6L5E1"/>
<dbReference type="EMBL" id="JABDSH010000050">
    <property type="protein sequence ID" value="NMW35214.1"/>
    <property type="molecule type" value="Genomic_DNA"/>
</dbReference>
<comment type="caution">
    <text evidence="3">The sequence shown here is derived from an EMBL/GenBank/DDBJ whole genome shotgun (WGS) entry which is preliminary data.</text>
</comment>
<evidence type="ECO:0000313" key="3">
    <source>
        <dbReference type="EMBL" id="NMW35214.1"/>
    </source>
</evidence>
<feature type="region of interest" description="Disordered" evidence="1">
    <location>
        <begin position="337"/>
        <end position="356"/>
    </location>
</feature>
<sequence length="1038" mass="116124">MDKISKIASIAVCFALLWVFSACSDDMLMEGQGANGVDMNRMVEVEIPFSLGKGITSHVVTRSTRATDQQGKDSQLSGIMVFVYENNGGDPSNDKRLAYQFFESPLTSLEGSTGGWIPDANDATCGHFKFYMPVGDVYIYLIGNAQGSFIDFFPEIGESKLANRQDFLEKVTPKWNGNMFTVDGYLPLVGSVNNRTGACTIKEDESNSGKGIITYKKENDENEYFISQQTGEHPAVNQDNSFVLKRLMCKVSMEFKSGTNVTFTPISYKFCHCAEYVSPAEDSWAGYDNLNMIDTETVTFDAQTPSSFTVYLPENIREYTGDKTEWEFADRDRVRKDDNGENLYENTPSQEGHEGHYQFENAPEKSTYVEITGKFEGNNISAETKYILHLGDFSNNKFKEFSLRRDYHYQYTVTVNGVNDIVVEVKGEDGTSNPQEKNPAVEGIVFEGGARVQLDAHYEQVEMKLMKNKISEGVYIYAKTPFGNVSCKYLPSTQKLDPNHNNQPPSIEEAKKLLQWIEFKKQDNKGSLASYGGDGNRMDVFAALDDAYKNQMGNDDYYTCFVDEYYYTTNPVDNSSIALSDFINAEDRTFSLGSDIQYSADKQSAVATAVYVLQQHSIACFYDLENQTVAKYGVELTDEIGGLPYGSPAGESSDAKNGRGNTITEIRNNTGAVNWAMNGFLLDDTDSKLEAGKKRLTTDTEWACLACLTRNRDFNGDGKITDDELRWYTPARDQMLGLWIGEPALPAKAALYPYSTEGMERPSNNSQSLYPIFTSTYGDNGIDRVIWAEEGCTFGSDYAAQNGGYVRAVRNLGATPSKTSYETPAQPYYQYDKSTRTIEVFLTDNALRSFSYRELAPHHERSVINRPYKKFQVAKHPYVKTQTASCGGHLVGGSNTQEYSQLQTMSATEAKEAVTTIASQYPGDGEASISNAVWRLPNQRELALMVVAMPNYMDYEMDKEIYHYANYGCSDGLLYSGDKYEILHCRTSFSSTKWTQYGFMYNTKGKQMQMLWTTDQGTTNLGQGTTGMGGCLCVRDVQ</sequence>
<evidence type="ECO:0000256" key="2">
    <source>
        <dbReference type="SAM" id="SignalP"/>
    </source>
</evidence>
<protein>
    <submittedName>
        <fullName evidence="3">DUF4906 domain-containing protein</fullName>
    </submittedName>
</protein>
<reference evidence="3 4" key="1">
    <citation type="submission" date="2020-04" db="EMBL/GenBank/DDBJ databases">
        <title>A novel gut-associated lysogenic phage, Bacteroides phage BV01, alters the host transcriptome and bile acid metabolism in Bacteroides vulgatus.</title>
        <authorList>
            <person name="Campbell D.E."/>
            <person name="Ly L."/>
            <person name="Ridlon J.M."/>
            <person name="Hsiao A."/>
            <person name="Degnan P.H."/>
        </authorList>
    </citation>
    <scope>NUCLEOTIDE SEQUENCE [LARGE SCALE GENOMIC DNA]</scope>
    <source>
        <strain evidence="3 4">VPI-4506</strain>
    </source>
</reference>
<feature type="signal peptide" evidence="2">
    <location>
        <begin position="1"/>
        <end position="24"/>
    </location>
</feature>
<name>A0ABD6L5E1_PHOVU</name>
<dbReference type="InterPro" id="IPR018247">
    <property type="entry name" value="EF_Hand_1_Ca_BS"/>
</dbReference>
<dbReference type="Proteomes" id="UP000555193">
    <property type="component" value="Unassembled WGS sequence"/>
</dbReference>
<keyword evidence="2" id="KW-0732">Signal</keyword>
<dbReference type="PROSITE" id="PS51257">
    <property type="entry name" value="PROKAR_LIPOPROTEIN"/>
    <property type="match status" value="1"/>
</dbReference>
<evidence type="ECO:0000256" key="1">
    <source>
        <dbReference type="SAM" id="MobiDB-lite"/>
    </source>
</evidence>
<dbReference type="RefSeq" id="WP_172772934.1">
    <property type="nucleotide sequence ID" value="NZ_JABDSH010000050.1"/>
</dbReference>
<accession>A0ABD6L5E1</accession>
<dbReference type="PROSITE" id="PS00018">
    <property type="entry name" value="EF_HAND_1"/>
    <property type="match status" value="1"/>
</dbReference>
<feature type="chain" id="PRO_5044890836" evidence="2">
    <location>
        <begin position="25"/>
        <end position="1038"/>
    </location>
</feature>